<comment type="subcellular location">
    <subcellularLocation>
        <location evidence="1">Membrane</location>
        <topology evidence="1">Multi-pass membrane protein</topology>
    </subcellularLocation>
</comment>
<evidence type="ECO:0000256" key="2">
    <source>
        <dbReference type="ARBA" id="ARBA00009172"/>
    </source>
</evidence>
<dbReference type="InterPro" id="IPR051951">
    <property type="entry name" value="UNC-93_regulatory"/>
</dbReference>
<feature type="transmembrane region" description="Helical" evidence="6">
    <location>
        <begin position="21"/>
        <end position="44"/>
    </location>
</feature>
<dbReference type="InterPro" id="IPR010291">
    <property type="entry name" value="Ion_channel_UNC-93"/>
</dbReference>
<evidence type="ECO:0000256" key="1">
    <source>
        <dbReference type="ARBA" id="ARBA00004141"/>
    </source>
</evidence>
<dbReference type="AlphaFoldDB" id="A0A485KZL7"/>
<dbReference type="Gene3D" id="1.20.1250.20">
    <property type="entry name" value="MFS general substrate transporter like domains"/>
    <property type="match status" value="1"/>
</dbReference>
<feature type="transmembrane region" description="Helical" evidence="6">
    <location>
        <begin position="84"/>
        <end position="105"/>
    </location>
</feature>
<evidence type="ECO:0000256" key="6">
    <source>
        <dbReference type="SAM" id="Phobius"/>
    </source>
</evidence>
<dbReference type="OrthoDB" id="78663at2759"/>
<reference evidence="9 10" key="1">
    <citation type="submission" date="2019-03" db="EMBL/GenBank/DDBJ databases">
        <authorList>
            <person name="Gaulin E."/>
            <person name="Dumas B."/>
        </authorList>
    </citation>
    <scope>NUCLEOTIDE SEQUENCE [LARGE SCALE GENOMIC DNA]</scope>
    <source>
        <strain evidence="9">CBS 568.67</strain>
    </source>
</reference>
<dbReference type="InterPro" id="IPR036259">
    <property type="entry name" value="MFS_trans_sf"/>
</dbReference>
<keyword evidence="5 6" id="KW-0472">Membrane</keyword>
<dbReference type="GO" id="GO:0022857">
    <property type="term" value="F:transmembrane transporter activity"/>
    <property type="evidence" value="ECO:0007669"/>
    <property type="project" value="InterPro"/>
</dbReference>
<dbReference type="InterPro" id="IPR020846">
    <property type="entry name" value="MFS_dom"/>
</dbReference>
<gene>
    <name evidence="9" type="primary">Aste57867_14028</name>
    <name evidence="8" type="ORF">As57867_013977</name>
    <name evidence="9" type="ORF">ASTE57867_14028</name>
</gene>
<evidence type="ECO:0000256" key="5">
    <source>
        <dbReference type="ARBA" id="ARBA00023136"/>
    </source>
</evidence>
<accession>A0A485KZL7</accession>
<evidence type="ECO:0000313" key="8">
    <source>
        <dbReference type="EMBL" id="KAF0695131.1"/>
    </source>
</evidence>
<dbReference type="GO" id="GO:0016020">
    <property type="term" value="C:membrane"/>
    <property type="evidence" value="ECO:0007669"/>
    <property type="project" value="UniProtKB-SubCell"/>
</dbReference>
<feature type="transmembrane region" description="Helical" evidence="6">
    <location>
        <begin position="136"/>
        <end position="159"/>
    </location>
</feature>
<dbReference type="Pfam" id="PF05978">
    <property type="entry name" value="UNC-93"/>
    <property type="match status" value="1"/>
</dbReference>
<dbReference type="Proteomes" id="UP000332933">
    <property type="component" value="Unassembled WGS sequence"/>
</dbReference>
<feature type="transmembrane region" description="Helical" evidence="6">
    <location>
        <begin position="257"/>
        <end position="281"/>
    </location>
</feature>
<protein>
    <submittedName>
        <fullName evidence="9">Aste57867_14028 protein</fullName>
    </submittedName>
</protein>
<evidence type="ECO:0000313" key="9">
    <source>
        <dbReference type="EMBL" id="VFT90858.1"/>
    </source>
</evidence>
<dbReference type="EMBL" id="CAADRA010005524">
    <property type="protein sequence ID" value="VFT90858.1"/>
    <property type="molecule type" value="Genomic_DNA"/>
</dbReference>
<evidence type="ECO:0000259" key="7">
    <source>
        <dbReference type="PROSITE" id="PS50850"/>
    </source>
</evidence>
<comment type="similarity">
    <text evidence="2">Belongs to the unc-93 family.</text>
</comment>
<feature type="transmembrane region" description="Helical" evidence="6">
    <location>
        <begin position="287"/>
        <end position="309"/>
    </location>
</feature>
<sequence length="408" mass="44638">MRGTVSRMQMCVRRLSRAFTCPPATLGSAILGTVYLSFMFSAMAGPFLPHYFGEKLSMVGSSSFYGFFALANLIVAYNPTHVALQWWLMIASAAFLGVSASFLWISQASYLTQLSVLYSKFLDIPKVSSVGFFNGLFYSIFKFSGITGNLISSIVLGYFTWSTTTLFAFYSLLSFSGTALLCFVPTLPPAPLDDDDDDVTEATRLLHPATPLSTLRSLVTLAIDPRMLVLAPTMILNGIQQAFLSGEFTSNFIRESLGSASIGYVFVLVGLVSVTSSFVFGKLADRFGPLCGQLVCFSVLLAAYLLCYVAHVTKCDGHWSLVLVVAVLLSMGDCSSSTLVNVVLGQEFPSDTVNAFSVFRVYHAGGTSFSFFYFPSLSFHGRLVLLGVWIVLSVASYMVYYTRFRRVQ</sequence>
<name>A0A485KZL7_9STRA</name>
<evidence type="ECO:0000256" key="4">
    <source>
        <dbReference type="ARBA" id="ARBA00022989"/>
    </source>
</evidence>
<feature type="transmembrane region" description="Helical" evidence="6">
    <location>
        <begin position="56"/>
        <end position="77"/>
    </location>
</feature>
<reference evidence="8" key="2">
    <citation type="submission" date="2019-06" db="EMBL/GenBank/DDBJ databases">
        <title>Genomics analysis of Aphanomyces spp. identifies a new class of oomycete effector associated with host adaptation.</title>
        <authorList>
            <person name="Gaulin E."/>
        </authorList>
    </citation>
    <scope>NUCLEOTIDE SEQUENCE</scope>
    <source>
        <strain evidence="8">CBS 578.67</strain>
    </source>
</reference>
<evidence type="ECO:0000256" key="3">
    <source>
        <dbReference type="ARBA" id="ARBA00022692"/>
    </source>
</evidence>
<feature type="domain" description="Major facilitator superfamily (MFS) profile" evidence="7">
    <location>
        <begin position="1"/>
        <end position="405"/>
    </location>
</feature>
<dbReference type="PROSITE" id="PS50850">
    <property type="entry name" value="MFS"/>
    <property type="match status" value="1"/>
</dbReference>
<keyword evidence="3 6" id="KW-0812">Transmembrane</keyword>
<keyword evidence="10" id="KW-1185">Reference proteome</keyword>
<dbReference type="SUPFAM" id="SSF103473">
    <property type="entry name" value="MFS general substrate transporter"/>
    <property type="match status" value="1"/>
</dbReference>
<evidence type="ECO:0000313" key="10">
    <source>
        <dbReference type="Proteomes" id="UP000332933"/>
    </source>
</evidence>
<dbReference type="PANTHER" id="PTHR19444:SF13">
    <property type="entry name" value="PROTEIN UNC-93 HOMOLOG A"/>
    <property type="match status" value="1"/>
</dbReference>
<dbReference type="PANTHER" id="PTHR19444">
    <property type="entry name" value="UNC-93 RELATED"/>
    <property type="match status" value="1"/>
</dbReference>
<dbReference type="EMBL" id="VJMH01005503">
    <property type="protein sequence ID" value="KAF0695131.1"/>
    <property type="molecule type" value="Genomic_DNA"/>
</dbReference>
<proteinExistence type="inferred from homology"/>
<feature type="transmembrane region" description="Helical" evidence="6">
    <location>
        <begin position="379"/>
        <end position="400"/>
    </location>
</feature>
<organism evidence="9 10">
    <name type="scientific">Aphanomyces stellatus</name>
    <dbReference type="NCBI Taxonomy" id="120398"/>
    <lineage>
        <taxon>Eukaryota</taxon>
        <taxon>Sar</taxon>
        <taxon>Stramenopiles</taxon>
        <taxon>Oomycota</taxon>
        <taxon>Saprolegniomycetes</taxon>
        <taxon>Saprolegniales</taxon>
        <taxon>Verrucalvaceae</taxon>
        <taxon>Aphanomyces</taxon>
    </lineage>
</organism>
<keyword evidence="4 6" id="KW-1133">Transmembrane helix</keyword>
<feature type="transmembrane region" description="Helical" evidence="6">
    <location>
        <begin position="166"/>
        <end position="187"/>
    </location>
</feature>
<feature type="transmembrane region" description="Helical" evidence="6">
    <location>
        <begin position="321"/>
        <end position="344"/>
    </location>
</feature>